<keyword evidence="3" id="KW-1185">Reference proteome</keyword>
<protein>
    <submittedName>
        <fullName evidence="2">DUF3140 domain-containing protein</fullName>
    </submittedName>
</protein>
<evidence type="ECO:0000256" key="1">
    <source>
        <dbReference type="SAM" id="MobiDB-lite"/>
    </source>
</evidence>
<gene>
    <name evidence="2" type="ORF">F5984_00495</name>
</gene>
<dbReference type="EMBL" id="WELI01000001">
    <property type="protein sequence ID" value="KAB7732475.1"/>
    <property type="molecule type" value="Genomic_DNA"/>
</dbReference>
<evidence type="ECO:0000313" key="2">
    <source>
        <dbReference type="EMBL" id="KAB7732475.1"/>
    </source>
</evidence>
<feature type="region of interest" description="Disordered" evidence="1">
    <location>
        <begin position="87"/>
        <end position="115"/>
    </location>
</feature>
<accession>A0A7J5U3Y1</accession>
<sequence length="115" mass="13132">MATATDTQDQKAVRNEFNELVNMTATQLKKWLDTDESKSVGQKQNGDSESTGHKSGERIVDLLGKKNAEYTDDDYAHMRKVISYIKRHSAQEPKESRGSNWEYSLKNWGHDPNKS</sequence>
<dbReference type="AlphaFoldDB" id="A0A7J5U3Y1"/>
<dbReference type="PANTHER" id="PTHR40630">
    <property type="entry name" value="POSSIBLE DNA-BINDING PROTEIN"/>
    <property type="match status" value="1"/>
</dbReference>
<dbReference type="Pfam" id="PF11338">
    <property type="entry name" value="DUF3140"/>
    <property type="match status" value="1"/>
</dbReference>
<dbReference type="Proteomes" id="UP000488299">
    <property type="component" value="Unassembled WGS sequence"/>
</dbReference>
<comment type="caution">
    <text evidence="2">The sequence shown here is derived from an EMBL/GenBank/DDBJ whole genome shotgun (WGS) entry which is preliminary data.</text>
</comment>
<reference evidence="2 3" key="1">
    <citation type="submission" date="2019-10" db="EMBL/GenBank/DDBJ databases">
        <title>Rudanella paleaurantiibacter sp. nov., isolated from sludge.</title>
        <authorList>
            <person name="Xu S.Q."/>
        </authorList>
    </citation>
    <scope>NUCLEOTIDE SEQUENCE [LARGE SCALE GENOMIC DNA]</scope>
    <source>
        <strain evidence="2 3">HX-22-17</strain>
    </source>
</reference>
<dbReference type="InterPro" id="IPR021487">
    <property type="entry name" value="DUF3140"/>
</dbReference>
<dbReference type="RefSeq" id="WP_152121805.1">
    <property type="nucleotide sequence ID" value="NZ_WELI01000001.1"/>
</dbReference>
<proteinExistence type="predicted"/>
<feature type="compositionally biased region" description="Polar residues" evidence="1">
    <location>
        <begin position="39"/>
        <end position="49"/>
    </location>
</feature>
<organism evidence="2 3">
    <name type="scientific">Rudanella paleaurantiibacter</name>
    <dbReference type="NCBI Taxonomy" id="2614655"/>
    <lineage>
        <taxon>Bacteria</taxon>
        <taxon>Pseudomonadati</taxon>
        <taxon>Bacteroidota</taxon>
        <taxon>Cytophagia</taxon>
        <taxon>Cytophagales</taxon>
        <taxon>Cytophagaceae</taxon>
        <taxon>Rudanella</taxon>
    </lineage>
</organism>
<name>A0A7J5U3Y1_9BACT</name>
<evidence type="ECO:0000313" key="3">
    <source>
        <dbReference type="Proteomes" id="UP000488299"/>
    </source>
</evidence>
<dbReference type="PANTHER" id="PTHR40630:SF1">
    <property type="entry name" value="DNA-BINDING PROTEIN"/>
    <property type="match status" value="1"/>
</dbReference>
<feature type="region of interest" description="Disordered" evidence="1">
    <location>
        <begin position="34"/>
        <end position="58"/>
    </location>
</feature>